<proteinExistence type="predicted"/>
<sequence length="119" mass="13448">MHDAKLTESELDHFTGGDEMYRHQLGGCYTEGVRHVARRAGAYWLLDAVFSHQSNPLAGQEPFQVWTLLVLPARTAVLVMSDGNTERAILRQEIEYTDFPLAQIKLFLVQGVLMLPGEY</sequence>
<evidence type="ECO:0000313" key="3">
    <source>
        <dbReference type="Proteomes" id="UP000324974"/>
    </source>
</evidence>
<accession>A0A5C1AA23</accession>
<gene>
    <name evidence="2" type="ORF">PX52LOC_00746</name>
</gene>
<dbReference type="RefSeq" id="WP_149108817.1">
    <property type="nucleotide sequence ID" value="NZ_CP042425.1"/>
</dbReference>
<name>A0A5C1AA23_9BACT</name>
<dbReference type="InterPro" id="IPR049241">
    <property type="entry name" value="DUF6876"/>
</dbReference>
<dbReference type="Proteomes" id="UP000324974">
    <property type="component" value="Chromosome"/>
</dbReference>
<dbReference type="EMBL" id="CP042425">
    <property type="protein sequence ID" value="QEL13888.1"/>
    <property type="molecule type" value="Genomic_DNA"/>
</dbReference>
<feature type="domain" description="DUF6876" evidence="1">
    <location>
        <begin position="6"/>
        <end position="119"/>
    </location>
</feature>
<evidence type="ECO:0000259" key="1">
    <source>
        <dbReference type="Pfam" id="PF21781"/>
    </source>
</evidence>
<evidence type="ECO:0000313" key="2">
    <source>
        <dbReference type="EMBL" id="QEL13888.1"/>
    </source>
</evidence>
<dbReference type="AlphaFoldDB" id="A0A5C1AA23"/>
<reference evidence="3" key="1">
    <citation type="submission" date="2019-08" db="EMBL/GenBank/DDBJ databases">
        <title>Limnoglobus roseus gen. nov., sp. nov., a novel freshwater planctomycete with a giant genome from the family Gemmataceae.</title>
        <authorList>
            <person name="Kulichevskaya I.S."/>
            <person name="Naumoff D.G."/>
            <person name="Miroshnikov K."/>
            <person name="Ivanova A."/>
            <person name="Philippov D.A."/>
            <person name="Hakobyan A."/>
            <person name="Rijpstra I.C."/>
            <person name="Sinninghe Damste J.S."/>
            <person name="Liesack W."/>
            <person name="Dedysh S.N."/>
        </authorList>
    </citation>
    <scope>NUCLEOTIDE SEQUENCE [LARGE SCALE GENOMIC DNA]</scope>
    <source>
        <strain evidence="3">PX52</strain>
    </source>
</reference>
<protein>
    <recommendedName>
        <fullName evidence="1">DUF6876 domain-containing protein</fullName>
    </recommendedName>
</protein>
<organism evidence="2 3">
    <name type="scientific">Limnoglobus roseus</name>
    <dbReference type="NCBI Taxonomy" id="2598579"/>
    <lineage>
        <taxon>Bacteria</taxon>
        <taxon>Pseudomonadati</taxon>
        <taxon>Planctomycetota</taxon>
        <taxon>Planctomycetia</taxon>
        <taxon>Gemmatales</taxon>
        <taxon>Gemmataceae</taxon>
        <taxon>Limnoglobus</taxon>
    </lineage>
</organism>
<dbReference type="Pfam" id="PF21781">
    <property type="entry name" value="DUF6876"/>
    <property type="match status" value="1"/>
</dbReference>
<dbReference type="OrthoDB" id="1255124at2"/>
<keyword evidence="3" id="KW-1185">Reference proteome</keyword>
<dbReference type="KEGG" id="lrs:PX52LOC_00746"/>